<dbReference type="InterPro" id="IPR011006">
    <property type="entry name" value="CheY-like_superfamily"/>
</dbReference>
<sequence length="406" mass="45751">MKKSILIVDGVEISREVIKKSLFRSVKNIKVCLATNAYDAMLKINAGGFDLVITDLMMPNGDGFDLIRMMANHSAKSKLVIISGLDNTIVRSAGMLAELYSLNVVASLVKPVWPDQMGKLVANCLTENEVCSEGNKEIVCDIFREELPIHLLYQPQVISKNNTITGFEVLPRWTDGNCSTLPLSSFLPEIDEIGKQKRFCSIMIDRFRSDYEHFFCMRDKSIRFSINIDPFLLMDEDVVNHLLNFYEQGDVEHTIVLELKEKYIKDGFQSELATSILKLRTVGFEISIDDFGSNLSNLENIISLPINEIKIDRKLTWKFIGKTDGLKIDNDVKVLESVNNFRVVYEGVDDEKTSLALHAINVNGDCIQQGYLHGVPLMPREAVKKIEEITIAEKVVKSADLSCMVT</sequence>
<gene>
    <name evidence="4" type="ORF">A1QO_09910</name>
</gene>
<evidence type="ECO:0000256" key="1">
    <source>
        <dbReference type="PROSITE-ProRule" id="PRU00169"/>
    </source>
</evidence>
<comment type="caution">
    <text evidence="4">The sequence shown here is derived from an EMBL/GenBank/DDBJ whole genome shotgun (WGS) entry which is preliminary data.</text>
</comment>
<dbReference type="PANTHER" id="PTHR33121:SF70">
    <property type="entry name" value="SIGNALING PROTEIN YKOW"/>
    <property type="match status" value="1"/>
</dbReference>
<dbReference type="SMART" id="SM00448">
    <property type="entry name" value="REC"/>
    <property type="match status" value="1"/>
</dbReference>
<dbReference type="InterPro" id="IPR001633">
    <property type="entry name" value="EAL_dom"/>
</dbReference>
<dbReference type="GO" id="GO:0000160">
    <property type="term" value="P:phosphorelay signal transduction system"/>
    <property type="evidence" value="ECO:0007669"/>
    <property type="project" value="InterPro"/>
</dbReference>
<dbReference type="GO" id="GO:0071111">
    <property type="term" value="F:cyclic-guanylate-specific phosphodiesterase activity"/>
    <property type="evidence" value="ECO:0007669"/>
    <property type="project" value="InterPro"/>
</dbReference>
<dbReference type="Pfam" id="PF00563">
    <property type="entry name" value="EAL"/>
    <property type="match status" value="1"/>
</dbReference>
<feature type="modified residue" description="4-aspartylphosphate" evidence="1">
    <location>
        <position position="55"/>
    </location>
</feature>
<evidence type="ECO:0000259" key="3">
    <source>
        <dbReference type="PROSITE" id="PS50883"/>
    </source>
</evidence>
<dbReference type="PROSITE" id="PS50110">
    <property type="entry name" value="RESPONSE_REGULATORY"/>
    <property type="match status" value="1"/>
</dbReference>
<dbReference type="PANTHER" id="PTHR33121">
    <property type="entry name" value="CYCLIC DI-GMP PHOSPHODIESTERASE PDEF"/>
    <property type="match status" value="1"/>
</dbReference>
<dbReference type="Gene3D" id="3.20.20.450">
    <property type="entry name" value="EAL domain"/>
    <property type="match status" value="1"/>
</dbReference>
<dbReference type="OrthoDB" id="5899850at2"/>
<accession>A0A1E5BDK5</accession>
<dbReference type="Pfam" id="PF00072">
    <property type="entry name" value="Response_reg"/>
    <property type="match status" value="1"/>
</dbReference>
<proteinExistence type="predicted"/>
<feature type="domain" description="EAL" evidence="3">
    <location>
        <begin position="131"/>
        <end position="390"/>
    </location>
</feature>
<dbReference type="SUPFAM" id="SSF52172">
    <property type="entry name" value="CheY-like"/>
    <property type="match status" value="1"/>
</dbReference>
<evidence type="ECO:0000313" key="5">
    <source>
        <dbReference type="Proteomes" id="UP000094741"/>
    </source>
</evidence>
<evidence type="ECO:0008006" key="6">
    <source>
        <dbReference type="Google" id="ProtNLM"/>
    </source>
</evidence>
<dbReference type="InterPro" id="IPR035919">
    <property type="entry name" value="EAL_sf"/>
</dbReference>
<reference evidence="4 5" key="1">
    <citation type="journal article" date="2012" name="Science">
        <title>Ecological populations of bacteria act as socially cohesive units of antibiotic production and resistance.</title>
        <authorList>
            <person name="Cordero O.X."/>
            <person name="Wildschutte H."/>
            <person name="Kirkup B."/>
            <person name="Proehl S."/>
            <person name="Ngo L."/>
            <person name="Hussain F."/>
            <person name="Le Roux F."/>
            <person name="Mincer T."/>
            <person name="Polz M.F."/>
        </authorList>
    </citation>
    <scope>NUCLEOTIDE SEQUENCE [LARGE SCALE GENOMIC DNA]</scope>
    <source>
        <strain evidence="4 5">ZF-129</strain>
    </source>
</reference>
<feature type="domain" description="Response regulatory" evidence="2">
    <location>
        <begin position="4"/>
        <end position="125"/>
    </location>
</feature>
<keyword evidence="1" id="KW-0597">Phosphoprotein</keyword>
<evidence type="ECO:0000313" key="4">
    <source>
        <dbReference type="EMBL" id="OEE33258.1"/>
    </source>
</evidence>
<dbReference type="SUPFAM" id="SSF141868">
    <property type="entry name" value="EAL domain-like"/>
    <property type="match status" value="1"/>
</dbReference>
<dbReference type="STRING" id="1187848.A1QO_09910"/>
<protein>
    <recommendedName>
        <fullName evidence="6">Diguanylate phosphodiesterase</fullName>
    </recommendedName>
</protein>
<dbReference type="RefSeq" id="WP_017041042.1">
    <property type="nucleotide sequence ID" value="NZ_AJYQ02000105.1"/>
</dbReference>
<organism evidence="4 5">
    <name type="scientific">Vibrio genomosp. F10 str. ZF-129</name>
    <dbReference type="NCBI Taxonomy" id="1187848"/>
    <lineage>
        <taxon>Bacteria</taxon>
        <taxon>Pseudomonadati</taxon>
        <taxon>Pseudomonadota</taxon>
        <taxon>Gammaproteobacteria</taxon>
        <taxon>Vibrionales</taxon>
        <taxon>Vibrionaceae</taxon>
        <taxon>Vibrio</taxon>
    </lineage>
</organism>
<dbReference type="InterPro" id="IPR050706">
    <property type="entry name" value="Cyclic-di-GMP_PDE-like"/>
</dbReference>
<dbReference type="PROSITE" id="PS50883">
    <property type="entry name" value="EAL"/>
    <property type="match status" value="1"/>
</dbReference>
<dbReference type="SMART" id="SM00052">
    <property type="entry name" value="EAL"/>
    <property type="match status" value="1"/>
</dbReference>
<name>A0A1E5BDK5_9VIBR</name>
<dbReference type="Gene3D" id="3.40.50.2300">
    <property type="match status" value="1"/>
</dbReference>
<dbReference type="InterPro" id="IPR001789">
    <property type="entry name" value="Sig_transdc_resp-reg_receiver"/>
</dbReference>
<dbReference type="EMBL" id="AJYQ02000105">
    <property type="protein sequence ID" value="OEE33258.1"/>
    <property type="molecule type" value="Genomic_DNA"/>
</dbReference>
<dbReference type="eggNOG" id="COG5001">
    <property type="taxonomic scope" value="Bacteria"/>
</dbReference>
<dbReference type="Proteomes" id="UP000094741">
    <property type="component" value="Unassembled WGS sequence"/>
</dbReference>
<dbReference type="CDD" id="cd01948">
    <property type="entry name" value="EAL"/>
    <property type="match status" value="1"/>
</dbReference>
<dbReference type="AlphaFoldDB" id="A0A1E5BDK5"/>
<evidence type="ECO:0000259" key="2">
    <source>
        <dbReference type="PROSITE" id="PS50110"/>
    </source>
</evidence>